<dbReference type="PANTHER" id="PTHR47529:SF1">
    <property type="entry name" value="PERIPLASMIC CHAPERONE PPID"/>
    <property type="match status" value="1"/>
</dbReference>
<dbReference type="GO" id="GO:0005886">
    <property type="term" value="C:plasma membrane"/>
    <property type="evidence" value="ECO:0007669"/>
    <property type="project" value="UniProtKB-SubCell"/>
</dbReference>
<feature type="domain" description="PpiC" evidence="13">
    <location>
        <begin position="283"/>
        <end position="386"/>
    </location>
</feature>
<reference evidence="14" key="2">
    <citation type="submission" date="2021-04" db="EMBL/GenBank/DDBJ databases">
        <authorList>
            <person name="Karlyshev A.V."/>
        </authorList>
    </citation>
    <scope>NUCLEOTIDE SEQUENCE</scope>
    <source>
        <strain evidence="14">LMG 29479</strain>
    </source>
</reference>
<organism evidence="14">
    <name type="scientific">Coralloluteibacterium stylophorae</name>
    <dbReference type="NCBI Taxonomy" id="1776034"/>
    <lineage>
        <taxon>Bacteria</taxon>
        <taxon>Pseudomonadati</taxon>
        <taxon>Pseudomonadota</taxon>
        <taxon>Gammaproteobacteria</taxon>
        <taxon>Lysobacterales</taxon>
        <taxon>Lysobacteraceae</taxon>
        <taxon>Coralloluteibacterium</taxon>
    </lineage>
</organism>
<keyword evidence="3" id="KW-0997">Cell inner membrane</keyword>
<keyword evidence="11 14" id="KW-0413">Isomerase</keyword>
<dbReference type="SUPFAM" id="SSF54534">
    <property type="entry name" value="FKBP-like"/>
    <property type="match status" value="1"/>
</dbReference>
<comment type="subcellular location">
    <subcellularLocation>
        <location evidence="1">Cell inner membrane</location>
        <topology evidence="1">Single-pass type II membrane protein</topology>
        <orientation evidence="1">Periplasmic side</orientation>
    </subcellularLocation>
</comment>
<evidence type="ECO:0000256" key="8">
    <source>
        <dbReference type="ARBA" id="ARBA00038408"/>
    </source>
</evidence>
<evidence type="ECO:0000256" key="10">
    <source>
        <dbReference type="ARBA" id="ARBA00042775"/>
    </source>
</evidence>
<evidence type="ECO:0000313" key="15">
    <source>
        <dbReference type="EMBL" id="MBS7457662.1"/>
    </source>
</evidence>
<dbReference type="InterPro" id="IPR000297">
    <property type="entry name" value="PPIase_PpiC"/>
</dbReference>
<sequence>MLQKLREKTTGWVAVVIIGLLIIPFAFVGLQSYVSGAGDTSVARVEAPPEWWPSAPHAWPLSLLWEQREVSQQDFQRRYQTYRQQMQQQMGERFDPRQFDSDDTRLQLLERVVDEQLLRLEVERRRLLVPDALVREQIANEVVFQIDGRFDSNQYRMALMGAGMTPLGFERSVREDLQVQLLPSEISRTTLVDAGQAEDFLRISGQQRDLQWVEVAAGEEVPAPSAEDVASFYDAHADRYMQPARVALEYVEIDGSTLPEPAVPGEDELRQRYEEESGRFVEADQRLVSHILVAVPADADAAAEDAARGEAAALAEQARAEGADFAALAREASDDLGSKAAGGDLGWLERGIAEASFDDALFALEPGQVSDPVRTAEGWHVIQLREVREGDRESFDEVRDSLASEAVTQARQQAFSELSGRLMDQVYQDPGSLAPAAAEAGVKLQTTPLFARGEGEGIAANADVQQAAFSEAGLQGQVSDPIELGPQHIVLVRVRDQKPATPRPLEQIREQVQDDLLAERRAEAAQARAEALLARAQEGADLPALAEAEGLALQEADDVGRSAASPAPELVRAAFDLPKPEEGAASYGLARVGDRYAVVGVTEVGAGDLSAIQGPMRDMLRNQLAGAYGAVEVRAYLEALRRQYRVSTHPDRLR</sequence>
<dbReference type="InterPro" id="IPR023058">
    <property type="entry name" value="PPIase_PpiC_CS"/>
</dbReference>
<dbReference type="GO" id="GO:0003755">
    <property type="term" value="F:peptidyl-prolyl cis-trans isomerase activity"/>
    <property type="evidence" value="ECO:0007669"/>
    <property type="project" value="UniProtKB-KW"/>
</dbReference>
<dbReference type="SUPFAM" id="SSF109998">
    <property type="entry name" value="Triger factor/SurA peptide-binding domain-like"/>
    <property type="match status" value="1"/>
</dbReference>
<keyword evidence="16" id="KW-1185">Reference proteome</keyword>
<accession>A0A8J7VTP7</accession>
<evidence type="ECO:0000313" key="16">
    <source>
        <dbReference type="Proteomes" id="UP000675747"/>
    </source>
</evidence>
<keyword evidence="2" id="KW-1003">Cell membrane</keyword>
<comment type="caution">
    <text evidence="14">The sequence shown here is derived from an EMBL/GenBank/DDBJ whole genome shotgun (WGS) entry which is preliminary data.</text>
</comment>
<gene>
    <name evidence="15" type="ORF">KB893_011015</name>
    <name evidence="14" type="ORF">KB893_04745</name>
</gene>
<evidence type="ECO:0000256" key="2">
    <source>
        <dbReference type="ARBA" id="ARBA00022475"/>
    </source>
</evidence>
<evidence type="ECO:0000256" key="7">
    <source>
        <dbReference type="ARBA" id="ARBA00023186"/>
    </source>
</evidence>
<feature type="transmembrane region" description="Helical" evidence="12">
    <location>
        <begin position="12"/>
        <end position="34"/>
    </location>
</feature>
<keyword evidence="4 12" id="KW-0812">Transmembrane</keyword>
<keyword evidence="11" id="KW-0697">Rotamase</keyword>
<evidence type="ECO:0000256" key="4">
    <source>
        <dbReference type="ARBA" id="ARBA00022692"/>
    </source>
</evidence>
<dbReference type="AlphaFoldDB" id="A0A8J7VTP7"/>
<dbReference type="Gene3D" id="1.10.4030.10">
    <property type="entry name" value="Porin chaperone SurA, peptide-binding domain"/>
    <property type="match status" value="1"/>
</dbReference>
<dbReference type="Pfam" id="PF00639">
    <property type="entry name" value="Rotamase"/>
    <property type="match status" value="1"/>
</dbReference>
<keyword evidence="6 12" id="KW-0472">Membrane</keyword>
<dbReference type="PROSITE" id="PS50198">
    <property type="entry name" value="PPIC_PPIASE_2"/>
    <property type="match status" value="1"/>
</dbReference>
<proteinExistence type="inferred from homology"/>
<dbReference type="RefSeq" id="WP_211925790.1">
    <property type="nucleotide sequence ID" value="NZ_JAGQFT020000006.1"/>
</dbReference>
<keyword evidence="7" id="KW-0143">Chaperone</keyword>
<evidence type="ECO:0000256" key="3">
    <source>
        <dbReference type="ARBA" id="ARBA00022519"/>
    </source>
</evidence>
<evidence type="ECO:0000256" key="1">
    <source>
        <dbReference type="ARBA" id="ARBA00004382"/>
    </source>
</evidence>
<dbReference type="EMBL" id="JAGQFT010000023">
    <property type="protein sequence ID" value="MBR0561826.1"/>
    <property type="molecule type" value="Genomic_DNA"/>
</dbReference>
<dbReference type="InterPro" id="IPR052029">
    <property type="entry name" value="PpiD_chaperone"/>
</dbReference>
<dbReference type="EMBL" id="JAGQFT020000006">
    <property type="protein sequence ID" value="MBS7457662.1"/>
    <property type="molecule type" value="Genomic_DNA"/>
</dbReference>
<evidence type="ECO:0000256" key="6">
    <source>
        <dbReference type="ARBA" id="ARBA00023136"/>
    </source>
</evidence>
<protein>
    <recommendedName>
        <fullName evidence="9">Periplasmic chaperone PpiD</fullName>
    </recommendedName>
    <alternativeName>
        <fullName evidence="10">Periplasmic folding chaperone</fullName>
    </alternativeName>
</protein>
<dbReference type="Gene3D" id="3.10.50.40">
    <property type="match status" value="1"/>
</dbReference>
<dbReference type="Proteomes" id="UP000675747">
    <property type="component" value="Unassembled WGS sequence"/>
</dbReference>
<dbReference type="PROSITE" id="PS01096">
    <property type="entry name" value="PPIC_PPIASE_1"/>
    <property type="match status" value="1"/>
</dbReference>
<evidence type="ECO:0000256" key="5">
    <source>
        <dbReference type="ARBA" id="ARBA00022989"/>
    </source>
</evidence>
<comment type="similarity">
    <text evidence="8">Belongs to the PpiD chaperone family.</text>
</comment>
<evidence type="ECO:0000256" key="9">
    <source>
        <dbReference type="ARBA" id="ARBA00040743"/>
    </source>
</evidence>
<evidence type="ECO:0000259" key="13">
    <source>
        <dbReference type="PROSITE" id="PS50198"/>
    </source>
</evidence>
<evidence type="ECO:0000256" key="12">
    <source>
        <dbReference type="SAM" id="Phobius"/>
    </source>
</evidence>
<reference evidence="15 16" key="1">
    <citation type="journal article" date="2021" name="Microbiol. Resour. Announc.">
        <title>Draft Genome Sequence of Coralloluteibacterium stylophorae LMG 29479T.</title>
        <authorList>
            <person name="Karlyshev A.V."/>
            <person name="Kudryashova E.B."/>
            <person name="Ariskina E.V."/>
            <person name="Conroy A.P."/>
            <person name="Abidueva E.Y."/>
        </authorList>
    </citation>
    <scope>NUCLEOTIDE SEQUENCE [LARGE SCALE GENOMIC DNA]</scope>
    <source>
        <strain evidence="15 16">LMG 29479</strain>
    </source>
</reference>
<evidence type="ECO:0000256" key="11">
    <source>
        <dbReference type="PROSITE-ProRule" id="PRU00278"/>
    </source>
</evidence>
<dbReference type="InterPro" id="IPR046357">
    <property type="entry name" value="PPIase_dom_sf"/>
</dbReference>
<keyword evidence="5 12" id="KW-1133">Transmembrane helix</keyword>
<name>A0A8J7VTP7_9GAMM</name>
<dbReference type="InterPro" id="IPR027304">
    <property type="entry name" value="Trigger_fact/SurA_dom_sf"/>
</dbReference>
<dbReference type="PANTHER" id="PTHR47529">
    <property type="entry name" value="PEPTIDYL-PROLYL CIS-TRANS ISOMERASE D"/>
    <property type="match status" value="1"/>
</dbReference>
<dbReference type="Pfam" id="PF13624">
    <property type="entry name" value="SurA_N_3"/>
    <property type="match status" value="2"/>
</dbReference>
<evidence type="ECO:0000313" key="14">
    <source>
        <dbReference type="EMBL" id="MBR0561826.1"/>
    </source>
</evidence>